<organism evidence="1 2">
    <name type="scientific">Actinocatenispora rupis</name>
    <dbReference type="NCBI Taxonomy" id="519421"/>
    <lineage>
        <taxon>Bacteria</taxon>
        <taxon>Bacillati</taxon>
        <taxon>Actinomycetota</taxon>
        <taxon>Actinomycetes</taxon>
        <taxon>Micromonosporales</taxon>
        <taxon>Micromonosporaceae</taxon>
        <taxon>Actinocatenispora</taxon>
    </lineage>
</organism>
<comment type="caution">
    <text evidence="1">The sequence shown here is derived from an EMBL/GenBank/DDBJ whole genome shotgun (WGS) entry which is preliminary data.</text>
</comment>
<proteinExistence type="predicted"/>
<sequence length="135" mass="14468">MATDPYAALEAFLRRDFDTYRTLSAEADNRELARALASVFFVAMDDKFGAGSTSADIIAFVASARARFDDTGDKVDPAVAEKLIRAAAFDEDLPDGIDPQAQGSAETVLLAALADQDGWTDEHAIKLIAEARNLA</sequence>
<gene>
    <name evidence="1" type="ORF">Aru02nite_32600</name>
</gene>
<dbReference type="Proteomes" id="UP000612808">
    <property type="component" value="Unassembled WGS sequence"/>
</dbReference>
<protein>
    <submittedName>
        <fullName evidence="1">Uncharacterized protein</fullName>
    </submittedName>
</protein>
<dbReference type="EMBL" id="BOMB01000019">
    <property type="protein sequence ID" value="GID12371.1"/>
    <property type="molecule type" value="Genomic_DNA"/>
</dbReference>
<keyword evidence="2" id="KW-1185">Reference proteome</keyword>
<evidence type="ECO:0000313" key="2">
    <source>
        <dbReference type="Proteomes" id="UP000612808"/>
    </source>
</evidence>
<evidence type="ECO:0000313" key="1">
    <source>
        <dbReference type="EMBL" id="GID12371.1"/>
    </source>
</evidence>
<dbReference type="AlphaFoldDB" id="A0A8J3IYH2"/>
<accession>A0A8J3IYH2</accession>
<reference evidence="1" key="1">
    <citation type="submission" date="2021-01" db="EMBL/GenBank/DDBJ databases">
        <title>Whole genome shotgun sequence of Actinocatenispora rupis NBRC 107355.</title>
        <authorList>
            <person name="Komaki H."/>
            <person name="Tamura T."/>
        </authorList>
    </citation>
    <scope>NUCLEOTIDE SEQUENCE</scope>
    <source>
        <strain evidence="1">NBRC 107355</strain>
    </source>
</reference>
<name>A0A8J3IYH2_9ACTN</name>
<dbReference type="RefSeq" id="WP_203658359.1">
    <property type="nucleotide sequence ID" value="NZ_BAAAZM010000013.1"/>
</dbReference>